<evidence type="ECO:0000256" key="2">
    <source>
        <dbReference type="ARBA" id="ARBA00023015"/>
    </source>
</evidence>
<feature type="region of interest" description="Disordered" evidence="7">
    <location>
        <begin position="1"/>
        <end position="66"/>
    </location>
</feature>
<feature type="domain" description="Transcriptional repressor p66 coiled-coil MBD2-interaction" evidence="8">
    <location>
        <begin position="195"/>
        <end position="241"/>
    </location>
</feature>
<feature type="region of interest" description="Disordered" evidence="7">
    <location>
        <begin position="247"/>
        <end position="281"/>
    </location>
</feature>
<reference evidence="12" key="1">
    <citation type="submission" date="2016-04" db="UniProtKB">
        <authorList>
            <consortium name="WormBaseParasite"/>
        </authorList>
    </citation>
    <scope>IDENTIFICATION</scope>
</reference>
<feature type="compositionally biased region" description="Low complexity" evidence="7">
    <location>
        <begin position="362"/>
        <end position="371"/>
    </location>
</feature>
<feature type="region of interest" description="Disordered" evidence="7">
    <location>
        <begin position="346"/>
        <end position="371"/>
    </location>
</feature>
<feature type="compositionally biased region" description="Polar residues" evidence="7">
    <location>
        <begin position="52"/>
        <end position="66"/>
    </location>
</feature>
<keyword evidence="3 6" id="KW-0175">Coiled coil</keyword>
<accession>A0A158Q5C7</accession>
<evidence type="ECO:0000259" key="8">
    <source>
        <dbReference type="Pfam" id="PF16563"/>
    </source>
</evidence>
<proteinExistence type="predicted"/>
<evidence type="ECO:0000256" key="6">
    <source>
        <dbReference type="SAM" id="Coils"/>
    </source>
</evidence>
<feature type="compositionally biased region" description="Polar residues" evidence="7">
    <location>
        <begin position="351"/>
        <end position="361"/>
    </location>
</feature>
<sequence>MATKSEHRRPPEGTSRGLHEQIDTHSPDETQINGFDENSSCPPMSMSYEANKPQSSSKNALTNCENGSQPAIDRTYQASFRRRSTRACAIKAAERIKLKESLTPIMDGLASNSGEGYMSCDEDINEDGPKPPKVRRMAEGNCLDQMNSRFGIKMDGDDVLLMTSESEFSSLDGEEFEQIKKSYEKTVHKEMAENQRRETEMQVKKLEAELRAEEAKLIILKKVMLSQKVSFKQLQEANVRKMTANVSQNGSGNAYKPPVATPHNRTNVNSSTCQSKGSSSINSSRVAASAAQALMNLTPQQQQLLQNAAKSGILNTVAAQALLQQVQQAQMNGRVNPQHAAALAAFAQQQHPSRGSNVANPSSAKESPAQKAAAAKLALHRQLEQQLLQIPPPQPAPPDMHFIPNGNQPDFFITFAITIILCYRYLRRVSEEPYICEECGSDYTPIWRAIGADSDSLHLYCEACVKAAQKKKMRLDHTAVLRSAFNKVLEKEQELDKQIAEGKYDNPAPSSSTPRSGTPAATPPSSKTQISISSAQANTSKSVSSSSQGHPHHHSQSNKHSSHRRPNIGTSSGNNALTSHNAGAAAAALAATSSNTNPSVLLQQQMAAAAALRHTNPMLAAMMANPLLNAPNMLQMPWNPLLQQRLPNFAMAALAQAVHSAQQSGGANVANPNSAAAAAAAAAAASLNPLTALAATMSPAAAAMFSNPQMVRQFQQAQQVIHRNILLEYAKNQSKK</sequence>
<gene>
    <name evidence="9" type="ORF">DME_LOCUS9805</name>
</gene>
<feature type="compositionally biased region" description="Polar residues" evidence="7">
    <location>
        <begin position="29"/>
        <end position="42"/>
    </location>
</feature>
<dbReference type="GO" id="GO:0016581">
    <property type="term" value="C:NuRD complex"/>
    <property type="evidence" value="ECO:0007669"/>
    <property type="project" value="TreeGrafter"/>
</dbReference>
<dbReference type="EMBL" id="UYYG01001191">
    <property type="protein sequence ID" value="VDN59832.1"/>
    <property type="molecule type" value="Genomic_DNA"/>
</dbReference>
<organism evidence="10 12">
    <name type="scientific">Dracunculus medinensis</name>
    <name type="common">Guinea worm</name>
    <dbReference type="NCBI Taxonomy" id="318479"/>
    <lineage>
        <taxon>Eukaryota</taxon>
        <taxon>Metazoa</taxon>
        <taxon>Ecdysozoa</taxon>
        <taxon>Nematoda</taxon>
        <taxon>Chromadorea</taxon>
        <taxon>Rhabditida</taxon>
        <taxon>Spirurina</taxon>
        <taxon>Dracunculoidea</taxon>
        <taxon>Dracunculidae</taxon>
        <taxon>Dracunculus</taxon>
    </lineage>
</organism>
<evidence type="ECO:0000313" key="11">
    <source>
        <dbReference type="Proteomes" id="UP000274756"/>
    </source>
</evidence>
<dbReference type="GO" id="GO:0000122">
    <property type="term" value="P:negative regulation of transcription by RNA polymerase II"/>
    <property type="evidence" value="ECO:0007669"/>
    <property type="project" value="InterPro"/>
</dbReference>
<dbReference type="Gene3D" id="6.10.250.1650">
    <property type="match status" value="1"/>
</dbReference>
<evidence type="ECO:0000256" key="1">
    <source>
        <dbReference type="ARBA" id="ARBA00004123"/>
    </source>
</evidence>
<evidence type="ECO:0000256" key="4">
    <source>
        <dbReference type="ARBA" id="ARBA00023163"/>
    </source>
</evidence>
<dbReference type="AlphaFoldDB" id="A0A158Q5C7"/>
<dbReference type="PANTHER" id="PTHR13455:SF7">
    <property type="entry name" value="SIMJANG, ISOFORM E"/>
    <property type="match status" value="1"/>
</dbReference>
<evidence type="ECO:0000313" key="10">
    <source>
        <dbReference type="Proteomes" id="UP000038040"/>
    </source>
</evidence>
<feature type="compositionally biased region" description="Basic and acidic residues" evidence="7">
    <location>
        <begin position="1"/>
        <end position="28"/>
    </location>
</feature>
<dbReference type="InterPro" id="IPR038446">
    <property type="entry name" value="CEBP_ZZ_sf"/>
</dbReference>
<dbReference type="STRING" id="318479.A0A158Q5C7"/>
<keyword evidence="2" id="KW-0805">Transcription regulation</keyword>
<evidence type="ECO:0000256" key="7">
    <source>
        <dbReference type="SAM" id="MobiDB-lite"/>
    </source>
</evidence>
<feature type="region of interest" description="Disordered" evidence="7">
    <location>
        <begin position="501"/>
        <end position="578"/>
    </location>
</feature>
<protein>
    <submittedName>
        <fullName evidence="12">P66_CC domain-containing protein</fullName>
    </submittedName>
</protein>
<dbReference type="Proteomes" id="UP000274756">
    <property type="component" value="Unassembled WGS sequence"/>
</dbReference>
<dbReference type="Pfam" id="PF16563">
    <property type="entry name" value="P66_CC"/>
    <property type="match status" value="1"/>
</dbReference>
<keyword evidence="5" id="KW-0539">Nucleus</keyword>
<dbReference type="InterPro" id="IPR032346">
    <property type="entry name" value="P66_CC"/>
</dbReference>
<dbReference type="PANTHER" id="PTHR13455">
    <property type="entry name" value="TRANSCRIPTIONAL REPRESSOR P66-RELATED"/>
    <property type="match status" value="1"/>
</dbReference>
<feature type="compositionally biased region" description="Low complexity" evidence="7">
    <location>
        <begin position="533"/>
        <end position="549"/>
    </location>
</feature>
<evidence type="ECO:0000313" key="9">
    <source>
        <dbReference type="EMBL" id="VDN59832.1"/>
    </source>
</evidence>
<dbReference type="Gene3D" id="4.10.640.40">
    <property type="entry name" value="Cytoplasmic polyadenylation element-binding protein, ZZ domain"/>
    <property type="match status" value="1"/>
</dbReference>
<dbReference type="InterPro" id="IPR040386">
    <property type="entry name" value="P66"/>
</dbReference>
<feature type="compositionally biased region" description="Polar residues" evidence="7">
    <location>
        <begin position="523"/>
        <end position="532"/>
    </location>
</feature>
<evidence type="ECO:0000313" key="12">
    <source>
        <dbReference type="WBParaSite" id="DME_0000700601-mRNA-1"/>
    </source>
</evidence>
<name>A0A158Q5C7_DRAME</name>
<dbReference type="WBParaSite" id="DME_0000700601-mRNA-1">
    <property type="protein sequence ID" value="DME_0000700601-mRNA-1"/>
    <property type="gene ID" value="DME_0000700601"/>
</dbReference>
<keyword evidence="11" id="KW-1185">Reference proteome</keyword>
<comment type="subcellular location">
    <subcellularLocation>
        <location evidence="1">Nucleus</location>
    </subcellularLocation>
</comment>
<evidence type="ECO:0000256" key="3">
    <source>
        <dbReference type="ARBA" id="ARBA00023054"/>
    </source>
</evidence>
<keyword evidence="4" id="KW-0804">Transcription</keyword>
<feature type="compositionally biased region" description="Polar residues" evidence="7">
    <location>
        <begin position="263"/>
        <end position="277"/>
    </location>
</feature>
<dbReference type="Proteomes" id="UP000038040">
    <property type="component" value="Unplaced"/>
</dbReference>
<feature type="coiled-coil region" evidence="6">
    <location>
        <begin position="189"/>
        <end position="223"/>
    </location>
</feature>
<feature type="compositionally biased region" description="Basic residues" evidence="7">
    <location>
        <begin position="550"/>
        <end position="566"/>
    </location>
</feature>
<evidence type="ECO:0000256" key="5">
    <source>
        <dbReference type="ARBA" id="ARBA00023242"/>
    </source>
</evidence>
<dbReference type="OrthoDB" id="8186989at2759"/>
<reference evidence="9 11" key="2">
    <citation type="submission" date="2018-11" db="EMBL/GenBank/DDBJ databases">
        <authorList>
            <consortium name="Pathogen Informatics"/>
        </authorList>
    </citation>
    <scope>NUCLEOTIDE SEQUENCE [LARGE SCALE GENOMIC DNA]</scope>
</reference>